<dbReference type="GeneID" id="23765405"/>
<dbReference type="EMBL" id="JQ728012">
    <property type="protein sequence ID" value="AFI54923.1"/>
    <property type="molecule type" value="Genomic_DNA"/>
</dbReference>
<dbReference type="CTD" id="4541"/>
<dbReference type="RefSeq" id="YP_009126969.1">
    <property type="nucleotide sequence ID" value="NC_026666.1"/>
</dbReference>
<feature type="transmembrane region" description="Helical" evidence="1">
    <location>
        <begin position="69"/>
        <end position="85"/>
    </location>
</feature>
<reference evidence="2" key="1">
    <citation type="submission" date="2012-02" db="EMBL/GenBank/DDBJ databases">
        <title>The mitochondrial genome of the proturan Acerentomon microrhinus.</title>
        <authorList>
            <person name="Carapelli A."/>
            <person name="Bu Y."/>
            <person name="Nardi F."/>
            <person name="Aguti S."/>
            <person name="Frati F."/>
        </authorList>
    </citation>
    <scope>NUCLEOTIDE SEQUENCE</scope>
</reference>
<protein>
    <submittedName>
        <fullName evidence="2">NADH dehydrogenase subunit 6</fullName>
    </submittedName>
</protein>
<accession>A0A0C4FSS8</accession>
<evidence type="ECO:0000256" key="1">
    <source>
        <dbReference type="SAM" id="Phobius"/>
    </source>
</evidence>
<gene>
    <name evidence="2" type="primary">ND6</name>
</gene>
<feature type="transmembrane region" description="Helical" evidence="1">
    <location>
        <begin position="41"/>
        <end position="62"/>
    </location>
</feature>
<keyword evidence="1" id="KW-0812">Transmembrane</keyword>
<name>A0A0C4FSS8_9HEXA</name>
<geneLocation type="mitochondrion" evidence="2"/>
<organism evidence="2">
    <name type="scientific">Acerentomon microrhinus</name>
    <dbReference type="NCBI Taxonomy" id="996308"/>
    <lineage>
        <taxon>Eukaryota</taxon>
        <taxon>Metazoa</taxon>
        <taxon>Ecdysozoa</taxon>
        <taxon>Arthropoda</taxon>
        <taxon>Hexapoda</taxon>
        <taxon>Protura</taxon>
        <taxon>Acerentomata</taxon>
        <taxon>Acerentomidae</taxon>
        <taxon>Acerentomon</taxon>
    </lineage>
</organism>
<keyword evidence="1" id="KW-0472">Membrane</keyword>
<sequence length="137" mass="15825">MMFFCLSFIFIYSPLLMLILVILSSLNFCWANLLINSWVSYYLFLIFVAGMMIIFAYVTSLLKDKPSKVKMSWSLSIFLFSVIFFEKLNLGKVEFSGGHLFNAEYLSGMGFIMIYLLVILILVVSIIFFNKSPMRVS</sequence>
<dbReference type="AlphaFoldDB" id="A0A0C4FSS8"/>
<keyword evidence="1" id="KW-1133">Transmembrane helix</keyword>
<evidence type="ECO:0000313" key="2">
    <source>
        <dbReference type="EMBL" id="AFI54923.1"/>
    </source>
</evidence>
<keyword evidence="2" id="KW-0496">Mitochondrion</keyword>
<proteinExistence type="predicted"/>
<feature type="transmembrane region" description="Helical" evidence="1">
    <location>
        <begin position="105"/>
        <end position="129"/>
    </location>
</feature>